<proteinExistence type="predicted"/>
<name>A0AA88YL24_PINIB</name>
<dbReference type="PANTHER" id="PTHR21446:SF6">
    <property type="entry name" value="MITOCHONDRIAL ANTIVIRAL-SIGNALING PROTEIN"/>
    <property type="match status" value="1"/>
</dbReference>
<feature type="domain" description="Tyr recombinase" evidence="3">
    <location>
        <begin position="339"/>
        <end position="406"/>
    </location>
</feature>
<dbReference type="EMBL" id="VSWD01000002">
    <property type="protein sequence ID" value="KAK3107021.1"/>
    <property type="molecule type" value="Genomic_DNA"/>
</dbReference>
<keyword evidence="5" id="KW-1185">Reference proteome</keyword>
<evidence type="ECO:0000256" key="2">
    <source>
        <dbReference type="SAM" id="MobiDB-lite"/>
    </source>
</evidence>
<dbReference type="GO" id="GO:0015074">
    <property type="term" value="P:DNA integration"/>
    <property type="evidence" value="ECO:0007669"/>
    <property type="project" value="InterPro"/>
</dbReference>
<dbReference type="GO" id="GO:0006310">
    <property type="term" value="P:DNA recombination"/>
    <property type="evidence" value="ECO:0007669"/>
    <property type="project" value="UniProtKB-KW"/>
</dbReference>
<dbReference type="Gene3D" id="1.10.443.10">
    <property type="entry name" value="Intergrase catalytic core"/>
    <property type="match status" value="1"/>
</dbReference>
<dbReference type="PANTHER" id="PTHR21446">
    <property type="entry name" value="DUF3504 DOMAIN-CONTAINING PROTEIN"/>
    <property type="match status" value="1"/>
</dbReference>
<dbReference type="Proteomes" id="UP001186944">
    <property type="component" value="Unassembled WGS sequence"/>
</dbReference>
<feature type="compositionally biased region" description="Polar residues" evidence="2">
    <location>
        <begin position="430"/>
        <end position="439"/>
    </location>
</feature>
<gene>
    <name evidence="4" type="ORF">FSP39_005321</name>
</gene>
<feature type="region of interest" description="Disordered" evidence="2">
    <location>
        <begin position="419"/>
        <end position="461"/>
    </location>
</feature>
<feature type="compositionally biased region" description="Low complexity" evidence="2">
    <location>
        <begin position="440"/>
        <end position="461"/>
    </location>
</feature>
<keyword evidence="1" id="KW-0233">DNA recombination</keyword>
<dbReference type="Pfam" id="PF00589">
    <property type="entry name" value="Phage_integrase"/>
    <property type="match status" value="1"/>
</dbReference>
<protein>
    <recommendedName>
        <fullName evidence="3">Tyr recombinase domain-containing protein</fullName>
    </recommendedName>
</protein>
<dbReference type="InterPro" id="IPR002104">
    <property type="entry name" value="Integrase_catalytic"/>
</dbReference>
<dbReference type="AlphaFoldDB" id="A0AA88YL24"/>
<evidence type="ECO:0000259" key="3">
    <source>
        <dbReference type="Pfam" id="PF00589"/>
    </source>
</evidence>
<evidence type="ECO:0000313" key="4">
    <source>
        <dbReference type="EMBL" id="KAK3107021.1"/>
    </source>
</evidence>
<sequence length="499" mass="56430">MAVRLLLEDFDEGDLNDSAAGADTLMEISASTSNDEALREIAKALAEENQPSISTSTKSKPKRFKSLTEVDLKEIEDNRHAKSTKRKTKWGVNLLQEWSREKFGQEIDLHTISPENLNNNLRHFYAEIQPKPSEKENQEETSSEYHKNTIKGIRSALNRHLNDIGRNIDIVKDKEFKQANAALQGKLKQNMQLGLSKPTQHKAVISPADLQKISTYLTSGVNPVLLRYRVWFDLSIHFVSRGLEFHQQLNPQYFLFLEDDNGNEYVALSHETKQKNWQGGLSNQEAPQDKRMYATGEPTCPVLSLKSFLRHTDTQADALFNHIVKDASVSPQLHDTWYMAKPVKPYQFTKFMPDISRNAGCTRNYTAHCLRATTIQALNDDGFEIRHIMFMSGHRNEASVRSYNRECSTEQKHSLSKALARVSRPEANHSVPQRRTTNLSGPTSTAPAPPTSAMETSDGNTFNINNNTLNRNSSNSLYASFINNSSFNNCTFNFASNSQ</sequence>
<comment type="caution">
    <text evidence="4">The sequence shown here is derived from an EMBL/GenBank/DDBJ whole genome shotgun (WGS) entry which is preliminary data.</text>
</comment>
<organism evidence="4 5">
    <name type="scientific">Pinctada imbricata</name>
    <name type="common">Atlantic pearl-oyster</name>
    <name type="synonym">Pinctada martensii</name>
    <dbReference type="NCBI Taxonomy" id="66713"/>
    <lineage>
        <taxon>Eukaryota</taxon>
        <taxon>Metazoa</taxon>
        <taxon>Spiralia</taxon>
        <taxon>Lophotrochozoa</taxon>
        <taxon>Mollusca</taxon>
        <taxon>Bivalvia</taxon>
        <taxon>Autobranchia</taxon>
        <taxon>Pteriomorphia</taxon>
        <taxon>Pterioida</taxon>
        <taxon>Pterioidea</taxon>
        <taxon>Pteriidae</taxon>
        <taxon>Pinctada</taxon>
    </lineage>
</organism>
<evidence type="ECO:0000313" key="5">
    <source>
        <dbReference type="Proteomes" id="UP001186944"/>
    </source>
</evidence>
<evidence type="ECO:0000256" key="1">
    <source>
        <dbReference type="ARBA" id="ARBA00023172"/>
    </source>
</evidence>
<dbReference type="InterPro" id="IPR013762">
    <property type="entry name" value="Integrase-like_cat_sf"/>
</dbReference>
<reference evidence="4" key="1">
    <citation type="submission" date="2019-08" db="EMBL/GenBank/DDBJ databases">
        <title>The improved chromosome-level genome for the pearl oyster Pinctada fucata martensii using PacBio sequencing and Hi-C.</title>
        <authorList>
            <person name="Zheng Z."/>
        </authorList>
    </citation>
    <scope>NUCLEOTIDE SEQUENCE</scope>
    <source>
        <strain evidence="4">ZZ-2019</strain>
        <tissue evidence="4">Adductor muscle</tissue>
    </source>
</reference>
<dbReference type="InterPro" id="IPR052787">
    <property type="entry name" value="MAVS"/>
</dbReference>
<accession>A0AA88YL24</accession>
<dbReference type="InterPro" id="IPR011010">
    <property type="entry name" value="DNA_brk_join_enz"/>
</dbReference>
<dbReference type="GO" id="GO:0003677">
    <property type="term" value="F:DNA binding"/>
    <property type="evidence" value="ECO:0007669"/>
    <property type="project" value="InterPro"/>
</dbReference>
<dbReference type="SUPFAM" id="SSF56349">
    <property type="entry name" value="DNA breaking-rejoining enzymes"/>
    <property type="match status" value="1"/>
</dbReference>